<evidence type="ECO:0000313" key="3">
    <source>
        <dbReference type="Proteomes" id="UP000053647"/>
    </source>
</evidence>
<reference evidence="2 3" key="1">
    <citation type="submission" date="2014-06" db="EMBL/GenBank/DDBJ databases">
        <authorList>
            <consortium name="DOE Joint Genome Institute"/>
            <person name="Kuo A."/>
            <person name="Kohler A."/>
            <person name="Nagy L.G."/>
            <person name="Floudas D."/>
            <person name="Copeland A."/>
            <person name="Barry K.W."/>
            <person name="Cichocki N."/>
            <person name="Veneault-Fourrey C."/>
            <person name="LaButti K."/>
            <person name="Lindquist E.A."/>
            <person name="Lipzen A."/>
            <person name="Lundell T."/>
            <person name="Morin E."/>
            <person name="Murat C."/>
            <person name="Sun H."/>
            <person name="Tunlid A."/>
            <person name="Henrissat B."/>
            <person name="Grigoriev I.V."/>
            <person name="Hibbett D.S."/>
            <person name="Martin F."/>
            <person name="Nordberg H.P."/>
            <person name="Cantor M.N."/>
            <person name="Hua S.X."/>
        </authorList>
    </citation>
    <scope>NUCLEOTIDE SEQUENCE [LARGE SCALE GENOMIC DNA]</scope>
    <source>
        <strain evidence="2 3">ATCC 200175</strain>
    </source>
</reference>
<dbReference type="InterPro" id="IPR049233">
    <property type="entry name" value="DUF6830"/>
</dbReference>
<keyword evidence="3" id="KW-1185">Reference proteome</keyword>
<dbReference type="Pfam" id="PF20722">
    <property type="entry name" value="DUF6830"/>
    <property type="match status" value="1"/>
</dbReference>
<name>A0A0C9TZ93_PAXIN</name>
<evidence type="ECO:0000259" key="1">
    <source>
        <dbReference type="Pfam" id="PF20722"/>
    </source>
</evidence>
<dbReference type="Proteomes" id="UP000053647">
    <property type="component" value="Unassembled WGS sequence"/>
</dbReference>
<accession>A0A0C9TZ93</accession>
<dbReference type="OrthoDB" id="3252362at2759"/>
<dbReference type="HOGENOM" id="CLU_006344_0_0_1"/>
<sequence length="320" mass="37027">MIQQFGATDNYNTEYTERLHIDLAKDAYRATNHKDEYSQMTAWLERQEKMVWHLNYIRWRTSPDNQPVEPIRCPSMQYLREFKMTKHPSVKAVPIDRVVESYGAQHFRAALARFVVLQTRPNARSHAQIEREAEHVHFPFTSVPVYHKIKYNMVDSQGRKDLSTTIDAVHVKPQGKDSRGRTIPGRFDTVLVNVGDGGERGVQGYRVAQVRVVFSIPRHSRNQLLPPHLGIAEHLAYVEWFTPFTVPNPIHGMYKVSRSRLHGDRLASIIPVTNIRRSVHLIPKFGRVAPREWTSSTVLEVCNDFLVNPFTDRHAYLTIL</sequence>
<evidence type="ECO:0000313" key="2">
    <source>
        <dbReference type="EMBL" id="KIJ12606.1"/>
    </source>
</evidence>
<feature type="domain" description="DUF6830" evidence="1">
    <location>
        <begin position="65"/>
        <end position="197"/>
    </location>
</feature>
<proteinExistence type="predicted"/>
<dbReference type="AlphaFoldDB" id="A0A0C9TZ93"/>
<reference evidence="3" key="2">
    <citation type="submission" date="2015-01" db="EMBL/GenBank/DDBJ databases">
        <title>Evolutionary Origins and Diversification of the Mycorrhizal Mutualists.</title>
        <authorList>
            <consortium name="DOE Joint Genome Institute"/>
            <consortium name="Mycorrhizal Genomics Consortium"/>
            <person name="Kohler A."/>
            <person name="Kuo A."/>
            <person name="Nagy L.G."/>
            <person name="Floudas D."/>
            <person name="Copeland A."/>
            <person name="Barry K.W."/>
            <person name="Cichocki N."/>
            <person name="Veneault-Fourrey C."/>
            <person name="LaButti K."/>
            <person name="Lindquist E.A."/>
            <person name="Lipzen A."/>
            <person name="Lundell T."/>
            <person name="Morin E."/>
            <person name="Murat C."/>
            <person name="Riley R."/>
            <person name="Ohm R."/>
            <person name="Sun H."/>
            <person name="Tunlid A."/>
            <person name="Henrissat B."/>
            <person name="Grigoriev I.V."/>
            <person name="Hibbett D.S."/>
            <person name="Martin F."/>
        </authorList>
    </citation>
    <scope>NUCLEOTIDE SEQUENCE [LARGE SCALE GENOMIC DNA]</scope>
    <source>
        <strain evidence="3">ATCC 200175</strain>
    </source>
</reference>
<organism evidence="2 3">
    <name type="scientific">Paxillus involutus ATCC 200175</name>
    <dbReference type="NCBI Taxonomy" id="664439"/>
    <lineage>
        <taxon>Eukaryota</taxon>
        <taxon>Fungi</taxon>
        <taxon>Dikarya</taxon>
        <taxon>Basidiomycota</taxon>
        <taxon>Agaricomycotina</taxon>
        <taxon>Agaricomycetes</taxon>
        <taxon>Agaricomycetidae</taxon>
        <taxon>Boletales</taxon>
        <taxon>Paxilineae</taxon>
        <taxon>Paxillaceae</taxon>
        <taxon>Paxillus</taxon>
    </lineage>
</organism>
<dbReference type="EMBL" id="KN819361">
    <property type="protein sequence ID" value="KIJ12606.1"/>
    <property type="molecule type" value="Genomic_DNA"/>
</dbReference>
<gene>
    <name evidence="2" type="ORF">PAXINDRAFT_14528</name>
</gene>
<protein>
    <recommendedName>
        <fullName evidence="1">DUF6830 domain-containing protein</fullName>
    </recommendedName>
</protein>